<evidence type="ECO:0000256" key="1">
    <source>
        <dbReference type="ARBA" id="ARBA00000085"/>
    </source>
</evidence>
<keyword evidence="4" id="KW-0808">Transferase</keyword>
<evidence type="ECO:0000259" key="10">
    <source>
        <dbReference type="PROSITE" id="PS50109"/>
    </source>
</evidence>
<keyword evidence="9" id="KW-1133">Transmembrane helix</keyword>
<keyword evidence="5" id="KW-0547">Nucleotide-binding</keyword>
<dbReference type="Proteomes" id="UP000632222">
    <property type="component" value="Unassembled WGS sequence"/>
</dbReference>
<feature type="domain" description="Histidine kinase" evidence="10">
    <location>
        <begin position="383"/>
        <end position="595"/>
    </location>
</feature>
<evidence type="ECO:0000256" key="9">
    <source>
        <dbReference type="SAM" id="Phobius"/>
    </source>
</evidence>
<dbReference type="InterPro" id="IPR005467">
    <property type="entry name" value="His_kinase_dom"/>
</dbReference>
<evidence type="ECO:0000256" key="2">
    <source>
        <dbReference type="ARBA" id="ARBA00012438"/>
    </source>
</evidence>
<dbReference type="InterPro" id="IPR036097">
    <property type="entry name" value="HisK_dim/P_sf"/>
</dbReference>
<keyword evidence="8" id="KW-0902">Two-component regulatory system</keyword>
<evidence type="ECO:0000256" key="7">
    <source>
        <dbReference type="ARBA" id="ARBA00022840"/>
    </source>
</evidence>
<dbReference type="SUPFAM" id="SSF47384">
    <property type="entry name" value="Homodimeric domain of signal transducing histidine kinase"/>
    <property type="match status" value="1"/>
</dbReference>
<dbReference type="PROSITE" id="PS50109">
    <property type="entry name" value="HIS_KIN"/>
    <property type="match status" value="1"/>
</dbReference>
<proteinExistence type="predicted"/>
<evidence type="ECO:0000256" key="5">
    <source>
        <dbReference type="ARBA" id="ARBA00022741"/>
    </source>
</evidence>
<dbReference type="SMART" id="SM00387">
    <property type="entry name" value="HATPase_c"/>
    <property type="match status" value="1"/>
</dbReference>
<evidence type="ECO:0000256" key="6">
    <source>
        <dbReference type="ARBA" id="ARBA00022777"/>
    </source>
</evidence>
<feature type="transmembrane region" description="Helical" evidence="9">
    <location>
        <begin position="198"/>
        <end position="217"/>
    </location>
</feature>
<organism evidence="11 12">
    <name type="scientific">Deinococcus roseus</name>
    <dbReference type="NCBI Taxonomy" id="392414"/>
    <lineage>
        <taxon>Bacteria</taxon>
        <taxon>Thermotogati</taxon>
        <taxon>Deinococcota</taxon>
        <taxon>Deinococci</taxon>
        <taxon>Deinococcales</taxon>
        <taxon>Deinococcaceae</taxon>
        <taxon>Deinococcus</taxon>
    </lineage>
</organism>
<dbReference type="EMBL" id="BMOD01000041">
    <property type="protein sequence ID" value="GGJ58026.1"/>
    <property type="molecule type" value="Genomic_DNA"/>
</dbReference>
<reference evidence="12" key="1">
    <citation type="journal article" date="2019" name="Int. J. Syst. Evol. Microbiol.">
        <title>The Global Catalogue of Microorganisms (GCM) 10K type strain sequencing project: providing services to taxonomists for standard genome sequencing and annotation.</title>
        <authorList>
            <consortium name="The Broad Institute Genomics Platform"/>
            <consortium name="The Broad Institute Genome Sequencing Center for Infectious Disease"/>
            <person name="Wu L."/>
            <person name="Ma J."/>
        </authorList>
    </citation>
    <scope>NUCLEOTIDE SEQUENCE [LARGE SCALE GENOMIC DNA]</scope>
    <source>
        <strain evidence="12">JCM 14370</strain>
    </source>
</reference>
<evidence type="ECO:0000256" key="4">
    <source>
        <dbReference type="ARBA" id="ARBA00022679"/>
    </source>
</evidence>
<keyword evidence="7" id="KW-0067">ATP-binding</keyword>
<evidence type="ECO:0000313" key="12">
    <source>
        <dbReference type="Proteomes" id="UP000632222"/>
    </source>
</evidence>
<comment type="caution">
    <text evidence="11">The sequence shown here is derived from an EMBL/GenBank/DDBJ whole genome shotgun (WGS) entry which is preliminary data.</text>
</comment>
<dbReference type="InterPro" id="IPR035965">
    <property type="entry name" value="PAS-like_dom_sf"/>
</dbReference>
<evidence type="ECO:0000256" key="3">
    <source>
        <dbReference type="ARBA" id="ARBA00022553"/>
    </source>
</evidence>
<dbReference type="SUPFAM" id="SSF55785">
    <property type="entry name" value="PYP-like sensor domain (PAS domain)"/>
    <property type="match status" value="1"/>
</dbReference>
<keyword evidence="3" id="KW-0597">Phosphoprotein</keyword>
<comment type="catalytic activity">
    <reaction evidence="1">
        <text>ATP + protein L-histidine = ADP + protein N-phospho-L-histidine.</text>
        <dbReference type="EC" id="2.7.13.3"/>
    </reaction>
</comment>
<evidence type="ECO:0000313" key="11">
    <source>
        <dbReference type="EMBL" id="GGJ58026.1"/>
    </source>
</evidence>
<dbReference type="SMART" id="SM00388">
    <property type="entry name" value="HisKA"/>
    <property type="match status" value="1"/>
</dbReference>
<gene>
    <name evidence="11" type="ORF">GCM10008938_50140</name>
</gene>
<keyword evidence="9" id="KW-0472">Membrane</keyword>
<keyword evidence="9" id="KW-0812">Transmembrane</keyword>
<dbReference type="PANTHER" id="PTHR43065:SF46">
    <property type="entry name" value="C4-DICARBOXYLATE TRANSPORT SENSOR PROTEIN DCTB"/>
    <property type="match status" value="1"/>
</dbReference>
<dbReference type="PRINTS" id="PR00344">
    <property type="entry name" value="BCTRLSENSOR"/>
</dbReference>
<dbReference type="EC" id="2.7.13.3" evidence="2"/>
<dbReference type="CDD" id="cd00082">
    <property type="entry name" value="HisKA"/>
    <property type="match status" value="1"/>
</dbReference>
<dbReference type="RefSeq" id="WP_189008891.1">
    <property type="nucleotide sequence ID" value="NZ_BMOD01000041.1"/>
</dbReference>
<dbReference type="Gene3D" id="3.30.565.10">
    <property type="entry name" value="Histidine kinase-like ATPase, C-terminal domain"/>
    <property type="match status" value="1"/>
</dbReference>
<dbReference type="InterPro" id="IPR003661">
    <property type="entry name" value="HisK_dim/P_dom"/>
</dbReference>
<accession>A0ABQ2DHA3</accession>
<sequence length="601" mass="66660">MVAFKPNWTGLLAVLLALLVWAGVLGFWGQQRYRQLQETFDTEARILHRVLSQRAEQHDALLDSLAVVAGMKLPAQQLQTFVTSLTASYPQIVGVQVCLATCQNLLQKGHDTSYVLQKSLQPAGRVELHIDPAKLLGQGEGMSRAAFTLQEPQGQTLLNVPSRDSHSVFPALFVQKVLGAASQPFVLTIRQEVLLKDFPVLQMVLAGFLILMLAYGAHLSLQVRQRILTAEAAVQQEKDRARVVLTAVDDALVTFDRNHTIGYANPAAMALLEQPLMGQNLLRAVQFAEGPSFLEVLQNFWKHNIFQELPEGLVLQNPISRHIEGSLSPLPDQSGAVLVLRDLGPFRARMLNRLEESERKRKEHEALLTHMLRVNTTGEVASGMAHELNQPLTAILSQSQGALRVLEEEDLDLVRTALERTVIQARRAGEIIQRLRAHLVRQPLQPTRVSLVSLVSRLEMLLETELQEHHIQLNVSLAAAPAVQADAIQLEQVLHNLIRNSMDALQDSPLQKRQIELSAEQQGGQVLLMVRDHGPGLSETALEHLFLPFHSTKKDGMGVGLSLSRTLMQSMDGELSGTNHPQEGAVFTLTLPVFQEELHVH</sequence>
<name>A0ABQ2DHA3_9DEIO</name>
<dbReference type="Gene3D" id="3.30.450.20">
    <property type="entry name" value="PAS domain"/>
    <property type="match status" value="1"/>
</dbReference>
<dbReference type="InterPro" id="IPR036890">
    <property type="entry name" value="HATPase_C_sf"/>
</dbReference>
<dbReference type="PANTHER" id="PTHR43065">
    <property type="entry name" value="SENSOR HISTIDINE KINASE"/>
    <property type="match status" value="1"/>
</dbReference>
<dbReference type="Gene3D" id="1.10.287.130">
    <property type="match status" value="1"/>
</dbReference>
<dbReference type="InterPro" id="IPR003594">
    <property type="entry name" value="HATPase_dom"/>
</dbReference>
<dbReference type="Pfam" id="PF00512">
    <property type="entry name" value="HisKA"/>
    <property type="match status" value="1"/>
</dbReference>
<evidence type="ECO:0000256" key="8">
    <source>
        <dbReference type="ARBA" id="ARBA00023012"/>
    </source>
</evidence>
<dbReference type="Pfam" id="PF02518">
    <property type="entry name" value="HATPase_c"/>
    <property type="match status" value="1"/>
</dbReference>
<keyword evidence="12" id="KW-1185">Reference proteome</keyword>
<dbReference type="SUPFAM" id="SSF55874">
    <property type="entry name" value="ATPase domain of HSP90 chaperone/DNA topoisomerase II/histidine kinase"/>
    <property type="match status" value="1"/>
</dbReference>
<keyword evidence="6" id="KW-0418">Kinase</keyword>
<protein>
    <recommendedName>
        <fullName evidence="2">histidine kinase</fullName>
        <ecNumber evidence="2">2.7.13.3</ecNumber>
    </recommendedName>
</protein>
<dbReference type="InterPro" id="IPR004358">
    <property type="entry name" value="Sig_transdc_His_kin-like_C"/>
</dbReference>